<protein>
    <submittedName>
        <fullName evidence="1">Uncharacterized protein</fullName>
    </submittedName>
</protein>
<proteinExistence type="predicted"/>
<accession>J2F4L5</accession>
<dbReference type="HOGENOM" id="CLU_182327_0_0_6"/>
<sequence>MSQEINKCVARAIAEIAIFLEFSGEDVVAPDASVQALEQLAATLQMADLKTKNALCLQFSEIATEYSDEQADFVESLGEALGLVNE</sequence>
<dbReference type="eggNOG" id="ENOG503336J">
    <property type="taxonomic scope" value="Bacteria"/>
</dbReference>
<dbReference type="AlphaFoldDB" id="J2F4L5"/>
<reference evidence="1" key="1">
    <citation type="journal article" date="2012" name="PLoS Genet.">
        <title>Comparative Genomics of Plant-Associated Pseudomonas spp.: Insights into Diversity and Inheritance of Traits Involved in Multitrophic Interactions.</title>
        <authorList>
            <person name="Loper J.E."/>
            <person name="Hassan K.A."/>
            <person name="Mavrodi D.V."/>
            <person name="Davis E.W.II."/>
            <person name="Lim C.K."/>
            <person name="Shaffer B.T."/>
            <person name="Elbourne L.D."/>
            <person name="Stockwell V.O."/>
            <person name="Hartney S.L."/>
            <person name="Breakwell K."/>
            <person name="Henkels M.D."/>
            <person name="Tetu S.G."/>
            <person name="Rangel L.I."/>
            <person name="Kidarsa T.A."/>
            <person name="Wilson N.L."/>
            <person name="van de Mortel J.E."/>
            <person name="Song C."/>
            <person name="Blumhagen R."/>
            <person name="Radune D."/>
            <person name="Hostetler J.B."/>
            <person name="Brinkac L.M."/>
            <person name="Durkin A.S."/>
            <person name="Kluepfel D.A."/>
            <person name="Wechter W.P."/>
            <person name="Anderson A.J."/>
            <person name="Kim Y.C."/>
            <person name="Pierson L.S.III."/>
            <person name="Pierson E.A."/>
            <person name="Lindow S.E."/>
            <person name="Kobayashi D.Y."/>
            <person name="Raaijmakers J.M."/>
            <person name="Weller D.M."/>
            <person name="Thomashow L.S."/>
            <person name="Allen A.E."/>
            <person name="Paulsen I.T."/>
        </authorList>
    </citation>
    <scope>NUCLEOTIDE SEQUENCE [LARGE SCALE GENOMIC DNA]</scope>
    <source>
        <strain evidence="1">Q2-87</strain>
    </source>
</reference>
<gene>
    <name evidence="1" type="ORF">PflQ2_0676</name>
</gene>
<organism evidence="1">
    <name type="scientific">Pseudomonas fluorescens (strain Q2-87)</name>
    <dbReference type="NCBI Taxonomy" id="1038922"/>
    <lineage>
        <taxon>Bacteria</taxon>
        <taxon>Pseudomonadati</taxon>
        <taxon>Pseudomonadota</taxon>
        <taxon>Gammaproteobacteria</taxon>
        <taxon>Pseudomonadales</taxon>
        <taxon>Pseudomonadaceae</taxon>
        <taxon>Pseudomonas</taxon>
    </lineage>
</organism>
<dbReference type="Proteomes" id="UP000007289">
    <property type="component" value="Chromosome"/>
</dbReference>
<name>J2F4L5_PSEFQ</name>
<comment type="caution">
    <text evidence="1">The sequence shown here is derived from an EMBL/GenBank/DDBJ whole genome shotgun (WGS) entry which is preliminary data.</text>
</comment>
<dbReference type="RefSeq" id="WP_003177784.1">
    <property type="nucleotide sequence ID" value="NZ_CM001558.1"/>
</dbReference>
<evidence type="ECO:0000313" key="1">
    <source>
        <dbReference type="EMBL" id="EJL03973.1"/>
    </source>
</evidence>
<dbReference type="EMBL" id="AGBM01000001">
    <property type="protein sequence ID" value="EJL03973.1"/>
    <property type="molecule type" value="Genomic_DNA"/>
</dbReference>